<organism evidence="4 5">
    <name type="scientific">Saponaria officinalis</name>
    <name type="common">Common soapwort</name>
    <name type="synonym">Lychnis saponaria</name>
    <dbReference type="NCBI Taxonomy" id="3572"/>
    <lineage>
        <taxon>Eukaryota</taxon>
        <taxon>Viridiplantae</taxon>
        <taxon>Streptophyta</taxon>
        <taxon>Embryophyta</taxon>
        <taxon>Tracheophyta</taxon>
        <taxon>Spermatophyta</taxon>
        <taxon>Magnoliopsida</taxon>
        <taxon>eudicotyledons</taxon>
        <taxon>Gunneridae</taxon>
        <taxon>Pentapetalae</taxon>
        <taxon>Caryophyllales</taxon>
        <taxon>Caryophyllaceae</taxon>
        <taxon>Caryophylleae</taxon>
        <taxon>Saponaria</taxon>
    </lineage>
</organism>
<dbReference type="PANTHER" id="PTHR11461:SF315">
    <property type="entry name" value="SERPIN-Z3-LIKE"/>
    <property type="match status" value="1"/>
</dbReference>
<dbReference type="EMBL" id="JBDFQZ010000011">
    <property type="protein sequence ID" value="KAK9676649.1"/>
    <property type="molecule type" value="Genomic_DNA"/>
</dbReference>
<dbReference type="Gene3D" id="3.30.497.10">
    <property type="entry name" value="Antithrombin, subunit I, domain 2"/>
    <property type="match status" value="1"/>
</dbReference>
<accession>A0AAW1HLF3</accession>
<dbReference type="GO" id="GO:0004867">
    <property type="term" value="F:serine-type endopeptidase inhibitor activity"/>
    <property type="evidence" value="ECO:0007669"/>
    <property type="project" value="InterPro"/>
</dbReference>
<evidence type="ECO:0000313" key="4">
    <source>
        <dbReference type="EMBL" id="KAK9676649.1"/>
    </source>
</evidence>
<comment type="similarity">
    <text evidence="1 2">Belongs to the serpin family.</text>
</comment>
<dbReference type="InterPro" id="IPR036186">
    <property type="entry name" value="Serpin_sf"/>
</dbReference>
<dbReference type="InterPro" id="IPR023796">
    <property type="entry name" value="Serpin_dom"/>
</dbReference>
<dbReference type="GO" id="GO:0005615">
    <property type="term" value="C:extracellular space"/>
    <property type="evidence" value="ECO:0007669"/>
    <property type="project" value="InterPro"/>
</dbReference>
<reference evidence="4" key="1">
    <citation type="submission" date="2024-03" db="EMBL/GenBank/DDBJ databases">
        <title>WGS assembly of Saponaria officinalis var. Norfolk2.</title>
        <authorList>
            <person name="Jenkins J."/>
            <person name="Shu S."/>
            <person name="Grimwood J."/>
            <person name="Barry K."/>
            <person name="Goodstein D."/>
            <person name="Schmutz J."/>
            <person name="Leebens-Mack J."/>
            <person name="Osbourn A."/>
        </authorList>
    </citation>
    <scope>NUCLEOTIDE SEQUENCE [LARGE SCALE GENOMIC DNA]</scope>
    <source>
        <strain evidence="4">JIC</strain>
    </source>
</reference>
<dbReference type="Gene3D" id="2.30.39.10">
    <property type="entry name" value="Alpha-1-antitrypsin, domain 1"/>
    <property type="match status" value="1"/>
</dbReference>
<keyword evidence="5" id="KW-1185">Reference proteome</keyword>
<dbReference type="SUPFAM" id="SSF56574">
    <property type="entry name" value="Serpins"/>
    <property type="match status" value="1"/>
</dbReference>
<feature type="domain" description="Serpin" evidence="3">
    <location>
        <begin position="36"/>
        <end position="380"/>
    </location>
</feature>
<dbReference type="SMART" id="SM00093">
    <property type="entry name" value="SERPIN"/>
    <property type="match status" value="1"/>
</dbReference>
<evidence type="ECO:0000256" key="1">
    <source>
        <dbReference type="ARBA" id="ARBA00009500"/>
    </source>
</evidence>
<dbReference type="InterPro" id="IPR042178">
    <property type="entry name" value="Serpin_sf_1"/>
</dbReference>
<dbReference type="AlphaFoldDB" id="A0AAW1HLF3"/>
<evidence type="ECO:0000313" key="5">
    <source>
        <dbReference type="Proteomes" id="UP001443914"/>
    </source>
</evidence>
<protein>
    <recommendedName>
        <fullName evidence="3">Serpin domain-containing protein</fullName>
    </recommendedName>
</protein>
<gene>
    <name evidence="4" type="ORF">RND81_11G091200</name>
</gene>
<dbReference type="InterPro" id="IPR000215">
    <property type="entry name" value="Serpin_fam"/>
</dbReference>
<sequence length="381" mass="43162">MAPKMKKAKINKQITQQEVAKEEEIINQNFSLRVVMHVIQQHLANNMSVLLGHVDVGELNESARKLSDIVKGSDHKNGPKISSANAVWLDRRFSLKAAFKKILRDVHDAQVRVVDFVNKADKVVKEANSWAEEKTNGLIKQILTRDDIKTDTCLLLANALYFKGTWHKAFESKNTKHDDFTLLNGDKVRVPFMNQWNEYFDYGTSDECQVLKMSYRKGASSEAFSMYVFLPYEKNGLPNLLGKMMIDPNSFINQVKLKTAKISKLSILKFDFESNIDLKKPMKELGLTLPFKKGCMDFSGIIDSPLPLYVSDVVQKCRVKTNERGTEAAAATHARVTFFCAVQYLNPPPPINFVADHPFMFMTREDNSGCGIFVGTILNPR</sequence>
<evidence type="ECO:0000256" key="2">
    <source>
        <dbReference type="RuleBase" id="RU000411"/>
    </source>
</evidence>
<comment type="caution">
    <text evidence="4">The sequence shown here is derived from an EMBL/GenBank/DDBJ whole genome shotgun (WGS) entry which is preliminary data.</text>
</comment>
<dbReference type="PANTHER" id="PTHR11461">
    <property type="entry name" value="SERINE PROTEASE INHIBITOR, SERPIN"/>
    <property type="match status" value="1"/>
</dbReference>
<evidence type="ECO:0000259" key="3">
    <source>
        <dbReference type="SMART" id="SM00093"/>
    </source>
</evidence>
<dbReference type="Pfam" id="PF00079">
    <property type="entry name" value="Serpin"/>
    <property type="match status" value="1"/>
</dbReference>
<dbReference type="InterPro" id="IPR042185">
    <property type="entry name" value="Serpin_sf_2"/>
</dbReference>
<name>A0AAW1HLF3_SAPOF</name>
<proteinExistence type="inferred from homology"/>
<dbReference type="Proteomes" id="UP001443914">
    <property type="component" value="Unassembled WGS sequence"/>
</dbReference>